<evidence type="ECO:0000313" key="2">
    <source>
        <dbReference type="Proteomes" id="UP001163603"/>
    </source>
</evidence>
<accession>A0ACC0Z289</accession>
<comment type="caution">
    <text evidence="1">The sequence shown here is derived from an EMBL/GenBank/DDBJ whole genome shotgun (WGS) entry which is preliminary data.</text>
</comment>
<proteinExistence type="predicted"/>
<dbReference type="EMBL" id="CM047738">
    <property type="protein sequence ID" value="KAJ0044382.1"/>
    <property type="molecule type" value="Genomic_DNA"/>
</dbReference>
<organism evidence="1 2">
    <name type="scientific">Pistacia integerrima</name>
    <dbReference type="NCBI Taxonomy" id="434235"/>
    <lineage>
        <taxon>Eukaryota</taxon>
        <taxon>Viridiplantae</taxon>
        <taxon>Streptophyta</taxon>
        <taxon>Embryophyta</taxon>
        <taxon>Tracheophyta</taxon>
        <taxon>Spermatophyta</taxon>
        <taxon>Magnoliopsida</taxon>
        <taxon>eudicotyledons</taxon>
        <taxon>Gunneridae</taxon>
        <taxon>Pentapetalae</taxon>
        <taxon>rosids</taxon>
        <taxon>malvids</taxon>
        <taxon>Sapindales</taxon>
        <taxon>Anacardiaceae</taxon>
        <taxon>Pistacia</taxon>
    </lineage>
</organism>
<gene>
    <name evidence="1" type="ORF">Pint_04880</name>
</gene>
<dbReference type="Proteomes" id="UP001163603">
    <property type="component" value="Chromosome 3"/>
</dbReference>
<name>A0ACC0Z289_9ROSI</name>
<sequence length="551" mass="63243">MEFYDLKSIAVSIVLVTVVTWAWSVLNGVWFRPKKLERYLRQQGLKGRPYRFMYGDIKENAMMLKEAKSKPLSISDDISPVVLPFLHKLVKDYGQNSFMWFGPVPRVTIMDPDQIKEIFTRINEFPKPKAINPISKLLATGLANYGGEKWTKHRRIINPAFHLDKLKLMLPEFYKVCSEMICKWEKLASKEGSCELDVWPYLVKLTGDVISRTAFGSNFEEGRRIFQLQTELADLTLQAIQSAYIPGSRFDVRNVKFYNPLMCLSLSDKILFCFIFFLSCRFLPSESNKRMKELEKEIRALLMGIIKNREKAMKAGEATKNDLLGILMESNITEIRENGNNKNVGMTINDVIEECKLFYFAGQETTSVLLVWTLVLLSKHQNWQAGAREEVLGVFGHNKPNYDELNHLKIVSMILYEVLRLYPSVVMAPRAIDRETKLGNLSLPAGVEITLPIVLVHHDQELWGDDALEFKPERFSEGISKATKNQVSYFPFGWGPRICIGQNFALMEAKMALALILKNFTFEFSPSYVHAPRKIFTVHPEHGAHLILKKL</sequence>
<keyword evidence="2" id="KW-1185">Reference proteome</keyword>
<evidence type="ECO:0000313" key="1">
    <source>
        <dbReference type="EMBL" id="KAJ0044382.1"/>
    </source>
</evidence>
<reference evidence="2" key="1">
    <citation type="journal article" date="2023" name="G3 (Bethesda)">
        <title>Genome assembly and association tests identify interacting loci associated with vigor, precocity, and sex in interspecific pistachio rootstocks.</title>
        <authorList>
            <person name="Palmer W."/>
            <person name="Jacygrad E."/>
            <person name="Sagayaradj S."/>
            <person name="Cavanaugh K."/>
            <person name="Han R."/>
            <person name="Bertier L."/>
            <person name="Beede B."/>
            <person name="Kafkas S."/>
            <person name="Golino D."/>
            <person name="Preece J."/>
            <person name="Michelmore R."/>
        </authorList>
    </citation>
    <scope>NUCLEOTIDE SEQUENCE [LARGE SCALE GENOMIC DNA]</scope>
</reference>
<protein>
    <submittedName>
        <fullName evidence="1">Uncharacterized protein</fullName>
    </submittedName>
</protein>